<name>A0ABU4CYZ1_9NOCA</name>
<organism evidence="6 7">
    <name type="scientific">Rhodococcus cerastii</name>
    <dbReference type="NCBI Taxonomy" id="908616"/>
    <lineage>
        <taxon>Bacteria</taxon>
        <taxon>Bacillati</taxon>
        <taxon>Actinomycetota</taxon>
        <taxon>Actinomycetes</taxon>
        <taxon>Mycobacteriales</taxon>
        <taxon>Nocardiaceae</taxon>
        <taxon>Rhodococcus</taxon>
    </lineage>
</organism>
<evidence type="ECO:0000313" key="7">
    <source>
        <dbReference type="Proteomes" id="UP001186104"/>
    </source>
</evidence>
<comment type="caution">
    <text evidence="6">The sequence shown here is derived from an EMBL/GenBank/DDBJ whole genome shotgun (WGS) entry which is preliminary data.</text>
</comment>
<feature type="region of interest" description="Disordered" evidence="4">
    <location>
        <begin position="1"/>
        <end position="25"/>
    </location>
</feature>
<evidence type="ECO:0000259" key="5">
    <source>
        <dbReference type="Pfam" id="PF04586"/>
    </source>
</evidence>
<protein>
    <submittedName>
        <fullName evidence="6">HK97 family phage prohead protease</fullName>
    </submittedName>
</protein>
<reference evidence="6 7" key="1">
    <citation type="submission" date="2023-10" db="EMBL/GenBank/DDBJ databases">
        <title>Development of a sustainable strategy for remediation of hydrocarbon-contaminated territories based on the waste exchange concept.</title>
        <authorList>
            <person name="Krivoruchko A."/>
        </authorList>
    </citation>
    <scope>NUCLEOTIDE SEQUENCE [LARGE SCALE GENOMIC DNA]</scope>
    <source>
        <strain evidence="6 7">IEGM 1327</strain>
    </source>
</reference>
<feature type="domain" description="Prohead serine protease" evidence="5">
    <location>
        <begin position="21"/>
        <end position="197"/>
    </location>
</feature>
<evidence type="ECO:0000256" key="3">
    <source>
        <dbReference type="ARBA" id="ARBA00022801"/>
    </source>
</evidence>
<dbReference type="InterPro" id="IPR054613">
    <property type="entry name" value="Peptidase_S78_dom"/>
</dbReference>
<proteinExistence type="predicted"/>
<dbReference type="Proteomes" id="UP001186104">
    <property type="component" value="Unassembled WGS sequence"/>
</dbReference>
<dbReference type="GO" id="GO:0006508">
    <property type="term" value="P:proteolysis"/>
    <property type="evidence" value="ECO:0007669"/>
    <property type="project" value="UniProtKB-KW"/>
</dbReference>
<keyword evidence="1" id="KW-1188">Viral release from host cell</keyword>
<dbReference type="RefSeq" id="WP_052061324.1">
    <property type="nucleotide sequence ID" value="NZ_JAWLKF010000003.1"/>
</dbReference>
<evidence type="ECO:0000256" key="2">
    <source>
        <dbReference type="ARBA" id="ARBA00022670"/>
    </source>
</evidence>
<dbReference type="GO" id="GO:0008233">
    <property type="term" value="F:peptidase activity"/>
    <property type="evidence" value="ECO:0007669"/>
    <property type="project" value="UniProtKB-KW"/>
</dbReference>
<sequence>MPSSSRTAEFGFELRSTSDGSTGTGRRLEGIAAVFNTDTHIRSYEGDFLERITRGAFAKSIRDNPHPLMQWDHGRDSRVGTTPIGAYDTLREDPEGLFVSGELFDNPVVEPVRQAIEAGAVRGMSISMQVIRDEWRDAKGRPVGSNELRRLLWADPDDPAYRGLLPLRRTIKELRLGEAGPVGRPAYTTTSVGVRSTEPRTLTINAAKRQLALINTRRT</sequence>
<keyword evidence="7" id="KW-1185">Reference proteome</keyword>
<dbReference type="EMBL" id="JAWLKF010000003">
    <property type="protein sequence ID" value="MDV6302670.1"/>
    <property type="molecule type" value="Genomic_DNA"/>
</dbReference>
<accession>A0ABU4CYZ1</accession>
<keyword evidence="2 6" id="KW-0645">Protease</keyword>
<dbReference type="Pfam" id="PF04586">
    <property type="entry name" value="Peptidase_S78"/>
    <property type="match status" value="1"/>
</dbReference>
<evidence type="ECO:0000256" key="1">
    <source>
        <dbReference type="ARBA" id="ARBA00022612"/>
    </source>
</evidence>
<evidence type="ECO:0000256" key="4">
    <source>
        <dbReference type="SAM" id="MobiDB-lite"/>
    </source>
</evidence>
<keyword evidence="3" id="KW-0378">Hydrolase</keyword>
<gene>
    <name evidence="6" type="ORF">R3P93_08880</name>
</gene>
<evidence type="ECO:0000313" key="6">
    <source>
        <dbReference type="EMBL" id="MDV6302670.1"/>
    </source>
</evidence>